<proteinExistence type="predicted"/>
<organism evidence="1 2">
    <name type="scientific">Pristionchus pacificus</name>
    <name type="common">Parasitic nematode worm</name>
    <dbReference type="NCBI Taxonomy" id="54126"/>
    <lineage>
        <taxon>Eukaryota</taxon>
        <taxon>Metazoa</taxon>
        <taxon>Ecdysozoa</taxon>
        <taxon>Nematoda</taxon>
        <taxon>Chromadorea</taxon>
        <taxon>Rhabditida</taxon>
        <taxon>Rhabditina</taxon>
        <taxon>Diplogasteromorpha</taxon>
        <taxon>Diplogasteroidea</taxon>
        <taxon>Neodiplogasteridae</taxon>
        <taxon>Pristionchus</taxon>
    </lineage>
</organism>
<dbReference type="EnsemblMetazoa" id="PPA39109.1">
    <property type="protein sequence ID" value="PPA39109.1"/>
    <property type="gene ID" value="WBGene00277478"/>
</dbReference>
<sequence>MHPGIGEQLFWGGWGTRCREDGKTVVYRMCDDEPERDGIVVDVSEDEMIGTELAGVHRGRLFYSIVKEGLSEPVIRQLCDKLPDCQRTVSAYADDSLPYLYIENGQHLFTLNTSTLKFLPSLKIEINCVYSIAGVRNGIVTMRGITSYFDWYRMTARLPEEWATPVHSEYINAEIFAVFKD</sequence>
<evidence type="ECO:0000313" key="1">
    <source>
        <dbReference type="EnsemblMetazoa" id="PPA39109.1"/>
    </source>
</evidence>
<accession>A0A8R1UX36</accession>
<gene>
    <name evidence="1" type="primary">WBGene00277478</name>
</gene>
<reference evidence="1" key="2">
    <citation type="submission" date="2022-06" db="UniProtKB">
        <authorList>
            <consortium name="EnsemblMetazoa"/>
        </authorList>
    </citation>
    <scope>IDENTIFICATION</scope>
    <source>
        <strain evidence="1">PS312</strain>
    </source>
</reference>
<reference evidence="2" key="1">
    <citation type="journal article" date="2008" name="Nat. Genet.">
        <title>The Pristionchus pacificus genome provides a unique perspective on nematode lifestyle and parasitism.</title>
        <authorList>
            <person name="Dieterich C."/>
            <person name="Clifton S.W."/>
            <person name="Schuster L.N."/>
            <person name="Chinwalla A."/>
            <person name="Delehaunty K."/>
            <person name="Dinkelacker I."/>
            <person name="Fulton L."/>
            <person name="Fulton R."/>
            <person name="Godfrey J."/>
            <person name="Minx P."/>
            <person name="Mitreva M."/>
            <person name="Roeseler W."/>
            <person name="Tian H."/>
            <person name="Witte H."/>
            <person name="Yang S.P."/>
            <person name="Wilson R.K."/>
            <person name="Sommer R.J."/>
        </authorList>
    </citation>
    <scope>NUCLEOTIDE SEQUENCE [LARGE SCALE GENOMIC DNA]</scope>
    <source>
        <strain evidence="2">PS312</strain>
    </source>
</reference>
<keyword evidence="2" id="KW-1185">Reference proteome</keyword>
<accession>A0A2A6CTU7</accession>
<dbReference type="Proteomes" id="UP000005239">
    <property type="component" value="Unassembled WGS sequence"/>
</dbReference>
<dbReference type="AlphaFoldDB" id="A0A2A6CTU7"/>
<protein>
    <submittedName>
        <fullName evidence="1">Uncharacterized protein</fullName>
    </submittedName>
</protein>
<name>A0A2A6CTU7_PRIPA</name>
<evidence type="ECO:0000313" key="2">
    <source>
        <dbReference type="Proteomes" id="UP000005239"/>
    </source>
</evidence>